<evidence type="ECO:0000313" key="2">
    <source>
        <dbReference type="EMBL" id="NYA69316.1"/>
    </source>
</evidence>
<dbReference type="AlphaFoldDB" id="A0A7Y9C3P4"/>
<dbReference type="RefSeq" id="WP_176004139.1">
    <property type="nucleotide sequence ID" value="NZ_JABWMI010000001.1"/>
</dbReference>
<gene>
    <name evidence="2" type="ORF">HZF10_00175</name>
</gene>
<sequence>MRSFTVLLFFVLSFSLFAQNQPAPQISGIVSNDNTSLPLAGVNIINLNKIKGAMTDEYGRFKIEAEVNDTLHFSLIGFQPIKVRVTNDWVKNKSTTIQLTEKAIALEEVIIQPYQLTGYLEVDTKLIPNKEDHRYSIAGLNSAYEGGSYAPGAFGKVMGAIFNPADALYNFFGKKPKELRKIKDLKKDPNIRSLLESKYDRETIAVLLGIDKKDLPEILARCNYSESFAKTANDLQVLEAISECYEEYKILKSK</sequence>
<feature type="signal peptide" evidence="1">
    <location>
        <begin position="1"/>
        <end position="18"/>
    </location>
</feature>
<keyword evidence="2" id="KW-0378">Hydrolase</keyword>
<dbReference type="GO" id="GO:0004180">
    <property type="term" value="F:carboxypeptidase activity"/>
    <property type="evidence" value="ECO:0007669"/>
    <property type="project" value="UniProtKB-KW"/>
</dbReference>
<feature type="chain" id="PRO_5031208254" evidence="1">
    <location>
        <begin position="19"/>
        <end position="254"/>
    </location>
</feature>
<protein>
    <submittedName>
        <fullName evidence="2">Carboxypeptidase-like regulatory domain-containing protein</fullName>
    </submittedName>
</protein>
<evidence type="ECO:0000313" key="3">
    <source>
        <dbReference type="Proteomes" id="UP000535020"/>
    </source>
</evidence>
<organism evidence="2 3">
    <name type="scientific">Flavobacterium agri</name>
    <dbReference type="NCBI Taxonomy" id="2743471"/>
    <lineage>
        <taxon>Bacteria</taxon>
        <taxon>Pseudomonadati</taxon>
        <taxon>Bacteroidota</taxon>
        <taxon>Flavobacteriia</taxon>
        <taxon>Flavobacteriales</taxon>
        <taxon>Flavobacteriaceae</taxon>
        <taxon>Flavobacterium</taxon>
    </lineage>
</organism>
<evidence type="ECO:0000256" key="1">
    <source>
        <dbReference type="SAM" id="SignalP"/>
    </source>
</evidence>
<proteinExistence type="predicted"/>
<dbReference type="Pfam" id="PF13715">
    <property type="entry name" value="CarbopepD_reg_2"/>
    <property type="match status" value="1"/>
</dbReference>
<reference evidence="2 3" key="1">
    <citation type="submission" date="2020-07" db="EMBL/GenBank/DDBJ databases">
        <authorList>
            <person name="Sun Q."/>
        </authorList>
    </citation>
    <scope>NUCLEOTIDE SEQUENCE [LARGE SCALE GENOMIC DNA]</scope>
    <source>
        <strain evidence="2 3">MAH-1</strain>
    </source>
</reference>
<dbReference type="EMBL" id="JACBJI010000001">
    <property type="protein sequence ID" value="NYA69316.1"/>
    <property type="molecule type" value="Genomic_DNA"/>
</dbReference>
<name>A0A7Y9C3P4_9FLAO</name>
<keyword evidence="2" id="KW-0645">Protease</keyword>
<keyword evidence="1" id="KW-0732">Signal</keyword>
<comment type="caution">
    <text evidence="2">The sequence shown here is derived from an EMBL/GenBank/DDBJ whole genome shotgun (WGS) entry which is preliminary data.</text>
</comment>
<dbReference type="InterPro" id="IPR008969">
    <property type="entry name" value="CarboxyPept-like_regulatory"/>
</dbReference>
<keyword evidence="3" id="KW-1185">Reference proteome</keyword>
<accession>A0A7Y9C3P4</accession>
<keyword evidence="2" id="KW-0121">Carboxypeptidase</keyword>
<dbReference type="SUPFAM" id="SSF49464">
    <property type="entry name" value="Carboxypeptidase regulatory domain-like"/>
    <property type="match status" value="1"/>
</dbReference>
<dbReference type="Proteomes" id="UP000535020">
    <property type="component" value="Unassembled WGS sequence"/>
</dbReference>